<evidence type="ECO:0000313" key="2">
    <source>
        <dbReference type="Proteomes" id="UP000585474"/>
    </source>
</evidence>
<evidence type="ECO:0000313" key="1">
    <source>
        <dbReference type="EMBL" id="GFS37013.1"/>
    </source>
</evidence>
<dbReference type="EMBL" id="BJWL01000270">
    <property type="protein sequence ID" value="GFS37013.1"/>
    <property type="molecule type" value="Genomic_DNA"/>
</dbReference>
<proteinExistence type="predicted"/>
<protein>
    <submittedName>
        <fullName evidence="1">Uncharacterized protein</fullName>
    </submittedName>
</protein>
<name>A0A7J0DK81_9ERIC</name>
<gene>
    <name evidence="1" type="ORF">Acr_00g0049210</name>
</gene>
<accession>A0A7J0DK81</accession>
<dbReference type="AlphaFoldDB" id="A0A7J0DK81"/>
<reference evidence="2" key="1">
    <citation type="submission" date="2019-07" db="EMBL/GenBank/DDBJ databases">
        <title>De Novo Assembly of kiwifruit Actinidia rufa.</title>
        <authorList>
            <person name="Sugita-Konishi S."/>
            <person name="Sato K."/>
            <person name="Mori E."/>
            <person name="Abe Y."/>
            <person name="Kisaki G."/>
            <person name="Hamano K."/>
            <person name="Suezawa K."/>
            <person name="Otani M."/>
            <person name="Fukuda T."/>
            <person name="Manabe T."/>
            <person name="Gomi K."/>
            <person name="Tabuchi M."/>
            <person name="Akimitsu K."/>
            <person name="Kataoka I."/>
        </authorList>
    </citation>
    <scope>NUCLEOTIDE SEQUENCE [LARGE SCALE GENOMIC DNA]</scope>
    <source>
        <strain evidence="2">cv. Fuchu</strain>
    </source>
</reference>
<organism evidence="1 2">
    <name type="scientific">Actinidia rufa</name>
    <dbReference type="NCBI Taxonomy" id="165716"/>
    <lineage>
        <taxon>Eukaryota</taxon>
        <taxon>Viridiplantae</taxon>
        <taxon>Streptophyta</taxon>
        <taxon>Embryophyta</taxon>
        <taxon>Tracheophyta</taxon>
        <taxon>Spermatophyta</taxon>
        <taxon>Magnoliopsida</taxon>
        <taxon>eudicotyledons</taxon>
        <taxon>Gunneridae</taxon>
        <taxon>Pentapetalae</taxon>
        <taxon>asterids</taxon>
        <taxon>Ericales</taxon>
        <taxon>Actinidiaceae</taxon>
        <taxon>Actinidia</taxon>
    </lineage>
</organism>
<comment type="caution">
    <text evidence="1">The sequence shown here is derived from an EMBL/GenBank/DDBJ whole genome shotgun (WGS) entry which is preliminary data.</text>
</comment>
<sequence>MIKSQIEYWIQAVLTTCVEIERCSLHMHHARDVYGWRTTQLSELLAEDQSGSALQTGVEELSEFPKEIRRCCGERRLEGYTDWRGVSKQEELLSDMGPVVLARRMDKGSNYCTEVRKVSAGVLGGSVMVPRESGVVQEYRKMLWDMYGSLARHEWCNQCRMSIEKLKGRRSS</sequence>
<keyword evidence="2" id="KW-1185">Reference proteome</keyword>
<dbReference type="Proteomes" id="UP000585474">
    <property type="component" value="Unassembled WGS sequence"/>
</dbReference>